<dbReference type="GO" id="GO:0005829">
    <property type="term" value="C:cytosol"/>
    <property type="evidence" value="ECO:0007669"/>
    <property type="project" value="TreeGrafter"/>
</dbReference>
<dbReference type="PANTHER" id="PTHR42689:SF1">
    <property type="entry name" value="ACETYL-COA ACYLTRANSFERASE FADA2 (3-KETOACYL-COA THIOLASE) (BETA-KETOTHIOLASE)-RELATED"/>
    <property type="match status" value="1"/>
</dbReference>
<dbReference type="InterPro" id="IPR050521">
    <property type="entry name" value="3-ketoacyl-CoA_Thiolase"/>
</dbReference>
<evidence type="ECO:0000256" key="2">
    <source>
        <dbReference type="ARBA" id="ARBA00022679"/>
    </source>
</evidence>
<dbReference type="Pfam" id="PF00108">
    <property type="entry name" value="Thiolase_N"/>
    <property type="match status" value="1"/>
</dbReference>
<dbReference type="Pfam" id="PF02803">
    <property type="entry name" value="Thiolase_C"/>
    <property type="match status" value="1"/>
</dbReference>
<dbReference type="PIRSF" id="PIRSF000429">
    <property type="entry name" value="Ac-CoA_Ac_transf"/>
    <property type="match status" value="1"/>
</dbReference>
<organism evidence="8">
    <name type="scientific">Spongospora subterranea</name>
    <dbReference type="NCBI Taxonomy" id="70186"/>
    <lineage>
        <taxon>Eukaryota</taxon>
        <taxon>Sar</taxon>
        <taxon>Rhizaria</taxon>
        <taxon>Endomyxa</taxon>
        <taxon>Phytomyxea</taxon>
        <taxon>Plasmodiophorida</taxon>
        <taxon>Plasmodiophoridae</taxon>
        <taxon>Spongospora</taxon>
    </lineage>
</organism>
<keyword evidence="2 5" id="KW-0808">Transferase</keyword>
<feature type="domain" description="Thiolase C-terminal" evidence="7">
    <location>
        <begin position="315"/>
        <end position="448"/>
    </location>
</feature>
<evidence type="ECO:0000256" key="5">
    <source>
        <dbReference type="RuleBase" id="RU003557"/>
    </source>
</evidence>
<sequence length="452" mass="47818">MDRVKVLLGQTNSHSGQTSTHRPVIVGGCRTPFVKSFGSLAEVDAIGLGVCCVRELLERFPIAPELIDDVIWGNVVVKSSAPNVAREIVLDLNLPRCIPGVTVSRACLSGLQAIEMGIAMIESGHADIIVAGGGDSTSNGEMPLPSHVTRALGKYSLGGGKKAGWTGVKTLLQELGNPNSWIPKPNEIAERSTGKTMGYHSDLMAEINMVSRSEQDRFAVDSHAKASAAEKKGYLRSEIAPVKNLQSEIISKDDIIRESIDLKKLSSLSPAFRPESEHGTVTAASASALTDGASAVLLMSYEKAKQLGFATDISMVAFATCAVDPYPQLLIAPAIAIPRALHLAGLTLQDIDIFEIHEAFASQVLSTLRALESDKFAKQFIGVPNAIGKIPRDKINQCGGSIALGHPFAATGGRLVISASNQLRRSGKKYALLSICAAGGIGGVAILEHRVE</sequence>
<dbReference type="InterPro" id="IPR016039">
    <property type="entry name" value="Thiolase-like"/>
</dbReference>
<protein>
    <recommendedName>
        <fullName evidence="9">Thiolase N-terminal domain-containing protein</fullName>
    </recommendedName>
</protein>
<proteinExistence type="inferred from homology"/>
<dbReference type="EMBL" id="HACM01004546">
    <property type="protein sequence ID" value="CRZ04988.1"/>
    <property type="molecule type" value="Transcribed_RNA"/>
</dbReference>
<feature type="active site" description="Proton acceptor" evidence="4">
    <location>
        <position position="406"/>
    </location>
</feature>
<feature type="active site" description="Proton acceptor" evidence="4">
    <location>
        <position position="436"/>
    </location>
</feature>
<dbReference type="InterPro" id="IPR020613">
    <property type="entry name" value="Thiolase_CS"/>
</dbReference>
<evidence type="ECO:0008006" key="9">
    <source>
        <dbReference type="Google" id="ProtNLM"/>
    </source>
</evidence>
<comment type="similarity">
    <text evidence="1 5">Belongs to the thiolase-like superfamily. Thiolase family.</text>
</comment>
<dbReference type="AlphaFoldDB" id="A0A0H5QSH2"/>
<dbReference type="PROSITE" id="PS00737">
    <property type="entry name" value="THIOLASE_2"/>
    <property type="match status" value="1"/>
</dbReference>
<dbReference type="InterPro" id="IPR020616">
    <property type="entry name" value="Thiolase_N"/>
</dbReference>
<reference evidence="8" key="1">
    <citation type="submission" date="2015-04" db="EMBL/GenBank/DDBJ databases">
        <title>The genome sequence of the plant pathogenic Rhizarian Plasmodiophora brassicae reveals insights in its biotrophic life cycle and the origin of chitin synthesis.</title>
        <authorList>
            <person name="Schwelm A."/>
            <person name="Fogelqvist J."/>
            <person name="Knaust A."/>
            <person name="Julke S."/>
            <person name="Lilja T."/>
            <person name="Dhandapani V."/>
            <person name="Bonilla-Rosso G."/>
            <person name="Karlsson M."/>
            <person name="Shevchenko A."/>
            <person name="Choi S.R."/>
            <person name="Kim H.G."/>
            <person name="Park J.Y."/>
            <person name="Lim Y.P."/>
            <person name="Ludwig-Muller J."/>
            <person name="Dixelius C."/>
        </authorList>
    </citation>
    <scope>NUCLEOTIDE SEQUENCE</scope>
    <source>
        <tissue evidence="8">Potato root galls</tissue>
    </source>
</reference>
<dbReference type="InterPro" id="IPR020617">
    <property type="entry name" value="Thiolase_C"/>
</dbReference>
<keyword evidence="3 5" id="KW-0012">Acyltransferase</keyword>
<dbReference type="CDD" id="cd00751">
    <property type="entry name" value="thiolase"/>
    <property type="match status" value="1"/>
</dbReference>
<dbReference type="InterPro" id="IPR002155">
    <property type="entry name" value="Thiolase"/>
</dbReference>
<dbReference type="PANTHER" id="PTHR42689">
    <property type="entry name" value="ACETYL-COA ACYLTRANSFERASE FADA2 (3-KETOACYL-COA THIOLASE) (BETA-KETOTHIOLASE)-RELATED"/>
    <property type="match status" value="1"/>
</dbReference>
<name>A0A0H5QSH2_9EUKA</name>
<feature type="active site" description="Acyl-thioester intermediate" evidence="4">
    <location>
        <position position="107"/>
    </location>
</feature>
<dbReference type="Gene3D" id="3.40.47.10">
    <property type="match status" value="1"/>
</dbReference>
<evidence type="ECO:0000256" key="1">
    <source>
        <dbReference type="ARBA" id="ARBA00010982"/>
    </source>
</evidence>
<dbReference type="PROSITE" id="PS00098">
    <property type="entry name" value="THIOLASE_1"/>
    <property type="match status" value="1"/>
</dbReference>
<evidence type="ECO:0000256" key="3">
    <source>
        <dbReference type="ARBA" id="ARBA00023315"/>
    </source>
</evidence>
<dbReference type="SUPFAM" id="SSF53901">
    <property type="entry name" value="Thiolase-like"/>
    <property type="match status" value="2"/>
</dbReference>
<dbReference type="InterPro" id="IPR020615">
    <property type="entry name" value="Thiolase_acyl_enz_int_AS"/>
</dbReference>
<accession>A0A0H5QSH2</accession>
<evidence type="ECO:0000259" key="6">
    <source>
        <dbReference type="Pfam" id="PF00108"/>
    </source>
</evidence>
<evidence type="ECO:0000313" key="8">
    <source>
        <dbReference type="EMBL" id="CRZ04988.1"/>
    </source>
</evidence>
<evidence type="ECO:0000256" key="4">
    <source>
        <dbReference type="PIRSR" id="PIRSR000429-1"/>
    </source>
</evidence>
<feature type="domain" description="Thiolase N-terminal" evidence="6">
    <location>
        <begin position="24"/>
        <end position="300"/>
    </location>
</feature>
<dbReference type="GO" id="GO:0016747">
    <property type="term" value="F:acyltransferase activity, transferring groups other than amino-acyl groups"/>
    <property type="evidence" value="ECO:0007669"/>
    <property type="project" value="InterPro"/>
</dbReference>
<dbReference type="NCBIfam" id="TIGR01930">
    <property type="entry name" value="AcCoA-C-Actrans"/>
    <property type="match status" value="1"/>
</dbReference>
<evidence type="ECO:0000259" key="7">
    <source>
        <dbReference type="Pfam" id="PF02803"/>
    </source>
</evidence>